<dbReference type="InterPro" id="IPR008266">
    <property type="entry name" value="Tyr_kinase_AS"/>
</dbReference>
<dbReference type="SMART" id="SM00219">
    <property type="entry name" value="TyrKc"/>
    <property type="match status" value="1"/>
</dbReference>
<dbReference type="InterPro" id="IPR017441">
    <property type="entry name" value="Protein_kinase_ATP_BS"/>
</dbReference>
<dbReference type="GO" id="GO:0007259">
    <property type="term" value="P:cell surface receptor signaling pathway via JAK-STAT"/>
    <property type="evidence" value="ECO:0007669"/>
    <property type="project" value="TreeGrafter"/>
</dbReference>
<dbReference type="GO" id="GO:0005126">
    <property type="term" value="F:cytokine receptor binding"/>
    <property type="evidence" value="ECO:0007669"/>
    <property type="project" value="TreeGrafter"/>
</dbReference>
<dbReference type="InterPro" id="IPR019749">
    <property type="entry name" value="Band_41_domain"/>
</dbReference>
<dbReference type="GO" id="GO:0035556">
    <property type="term" value="P:intracellular signal transduction"/>
    <property type="evidence" value="ECO:0007669"/>
    <property type="project" value="TreeGrafter"/>
</dbReference>
<dbReference type="EMBL" id="CAIIXF020000003">
    <property type="protein sequence ID" value="CAH1779139.1"/>
    <property type="molecule type" value="Genomic_DNA"/>
</dbReference>
<dbReference type="InterPro" id="IPR000719">
    <property type="entry name" value="Prot_kinase_dom"/>
</dbReference>
<dbReference type="SUPFAM" id="SSF55550">
    <property type="entry name" value="SH2 domain"/>
    <property type="match status" value="1"/>
</dbReference>
<evidence type="ECO:0000313" key="4">
    <source>
        <dbReference type="EMBL" id="CAH1779139.1"/>
    </source>
</evidence>
<dbReference type="GO" id="GO:0019221">
    <property type="term" value="P:cytokine-mediated signaling pathway"/>
    <property type="evidence" value="ECO:0007669"/>
    <property type="project" value="TreeGrafter"/>
</dbReference>
<keyword evidence="2" id="KW-0727">SH2 domain</keyword>
<dbReference type="OrthoDB" id="6109907at2759"/>
<sequence>MAFQGPVVQFYDKHELRQVPLQDFWANHTDGATAEDICITVAKYLNIAPLQSFLFALRELRIQENIHEIGQWLSPQRKITSQDYDGRIFEFRFRFLTANDEFVSRLFENDQSAFSYLFNQCHYDFVQNRLTFPKSFGTDFKIGIAVLDAAQFYFSEDPKPKLNRLKLERFLSKAILAEVPRFKKVRLSGTFCQEVENLVKKYGENPHEKNGVSNCRRQYITALLKKCAKYTAEQFRTCDRVIHVDPNHERHPGIYFESNTSGEVELVCKIEDLSDMATITQRTHEASDTASQSTSSAVQRTTSGSHSAASEAHSATRLLHSTTSSAQSAISADEPWVVQIFRNNGVPKFVEFLDQETAESFLALIDGHRRLLVDFYTSICNVIQPPSLKFLRENKCHGPYRLDPNLIKDCLMEQRSKHKLETFMVKQRATQYDEYRLYFTVKNEGVKDSIIQRNPQGKFQVKAENNSEPQPTFESIRELLDHYKEKKHIKLVHAVTADSNSTPKALKEALLLLKTRNVGCDLPDGEPKPPAKQITISLPNTVFIGSRIIGQGYYTDVYEGAWQMPNQEKRKVAVKKLKPECDQLLQYLLHGAQKHVQWQHPAFMTINTLVLAPFMIVMEYGEGTLWEWLQQDKDLISRKQHYLIEIAIQIGEALTYLNSMQSGFIHGAVRCKNILVKKAVEEGITVKLMDPGLAHYYNSLSAEKSVNEERLPWLAPEYYLDDLGLPSEKSDVYSLGMTLVECAHSGHKPLPPDYNIAKMKLLGEQGVLSIINAPGVNPKNFYEEIVVKCLHRKPEERCVGHDVARDSNQKLHEFRHYQQDALSLQEELNRHGAGFEVIPAGLNPVETQYSVRLPKRSPNFPSVSTNDSQAPLLSPGTPSSDGTFGGLRNPGLVDHDHEVEPIRVEPALSQPIYEFDKTHKILGQGYYGVVMLGRLRNKQDPTKWQRCAIKQLKSDKLKPLGQKEQAKELEDFRNEIKLQSSLHHPNIVQTYDSTETRDGSLILMLEYVENGSLEKYIKKADPGIIIRLAQEITEGMIYLHSKNIVHRDLAARNVLITFDHHAKISDFGLTRSMTPDKDYYKVQTKRNLPIYWYGPEFFHFSGENAKVGREVDVWSFGVTLWEMYWYNFGQTSTPPVHLGPSRESIKQNNLAGKTVYEANMYLENILTKKLRLPCMTPNGKSIPVNVYAIMMECWNNEWAKRITFDQVRTKLAAL</sequence>
<reference evidence="4" key="1">
    <citation type="submission" date="2022-03" db="EMBL/GenBank/DDBJ databases">
        <authorList>
            <person name="Martin C."/>
        </authorList>
    </citation>
    <scope>NUCLEOTIDE SEQUENCE</scope>
</reference>
<dbReference type="PANTHER" id="PTHR45807:SF7">
    <property type="entry name" value="TYROSINE-PROTEIN KINASE HOPSCOTCH"/>
    <property type="match status" value="1"/>
</dbReference>
<dbReference type="PROSITE" id="PS00107">
    <property type="entry name" value="PROTEIN_KINASE_ATP"/>
    <property type="match status" value="1"/>
</dbReference>
<name>A0A8J1TX56_OWEFU</name>
<protein>
    <recommendedName>
        <fullName evidence="6">Non-specific protein-tyrosine kinase</fullName>
    </recommendedName>
</protein>
<dbReference type="GO" id="GO:0005829">
    <property type="term" value="C:cytosol"/>
    <property type="evidence" value="ECO:0007669"/>
    <property type="project" value="TreeGrafter"/>
</dbReference>
<feature type="region of interest" description="Disordered" evidence="3">
    <location>
        <begin position="856"/>
        <end position="885"/>
    </location>
</feature>
<dbReference type="InterPro" id="IPR001245">
    <property type="entry name" value="Ser-Thr/Tyr_kinase_cat_dom"/>
</dbReference>
<evidence type="ECO:0000256" key="3">
    <source>
        <dbReference type="SAM" id="MobiDB-lite"/>
    </source>
</evidence>
<accession>A0A8J1TX56</accession>
<dbReference type="PANTHER" id="PTHR45807">
    <property type="entry name" value="TYROSINE-PROTEIN KINASE HOPSCOTCH"/>
    <property type="match status" value="1"/>
</dbReference>
<dbReference type="InterPro" id="IPR011009">
    <property type="entry name" value="Kinase-like_dom_sf"/>
</dbReference>
<dbReference type="InterPro" id="IPR000299">
    <property type="entry name" value="FERM_domain"/>
</dbReference>
<evidence type="ECO:0000256" key="2">
    <source>
        <dbReference type="ARBA" id="ARBA00022999"/>
    </source>
</evidence>
<dbReference type="Proteomes" id="UP000749559">
    <property type="component" value="Unassembled WGS sequence"/>
</dbReference>
<dbReference type="PRINTS" id="PR00109">
    <property type="entry name" value="TYRKINASE"/>
</dbReference>
<evidence type="ECO:0000313" key="5">
    <source>
        <dbReference type="Proteomes" id="UP000749559"/>
    </source>
</evidence>
<dbReference type="PROSITE" id="PS00109">
    <property type="entry name" value="PROTEIN_KINASE_TYR"/>
    <property type="match status" value="1"/>
</dbReference>
<dbReference type="GO" id="GO:0004715">
    <property type="term" value="F:non-membrane spanning protein tyrosine kinase activity"/>
    <property type="evidence" value="ECO:0007669"/>
    <property type="project" value="TreeGrafter"/>
</dbReference>
<dbReference type="Gene3D" id="3.30.505.10">
    <property type="entry name" value="SH2 domain"/>
    <property type="match status" value="1"/>
</dbReference>
<dbReference type="GO" id="GO:0030154">
    <property type="term" value="P:cell differentiation"/>
    <property type="evidence" value="ECO:0007669"/>
    <property type="project" value="TreeGrafter"/>
</dbReference>
<dbReference type="GO" id="GO:0005524">
    <property type="term" value="F:ATP binding"/>
    <property type="evidence" value="ECO:0007669"/>
    <property type="project" value="UniProtKB-UniRule"/>
</dbReference>
<dbReference type="InterPro" id="IPR036860">
    <property type="entry name" value="SH2_dom_sf"/>
</dbReference>
<dbReference type="Gene3D" id="3.30.200.20">
    <property type="entry name" value="Phosphorylase Kinase, domain 1"/>
    <property type="match status" value="1"/>
</dbReference>
<proteinExistence type="predicted"/>
<organism evidence="4 5">
    <name type="scientific">Owenia fusiformis</name>
    <name type="common">Polychaete worm</name>
    <dbReference type="NCBI Taxonomy" id="6347"/>
    <lineage>
        <taxon>Eukaryota</taxon>
        <taxon>Metazoa</taxon>
        <taxon>Spiralia</taxon>
        <taxon>Lophotrochozoa</taxon>
        <taxon>Annelida</taxon>
        <taxon>Polychaeta</taxon>
        <taxon>Sedentaria</taxon>
        <taxon>Canalipalpata</taxon>
        <taxon>Sabellida</taxon>
        <taxon>Oweniida</taxon>
        <taxon>Oweniidae</taxon>
        <taxon>Owenia</taxon>
    </lineage>
</organism>
<dbReference type="Pfam" id="PF07714">
    <property type="entry name" value="PK_Tyr_Ser-Thr"/>
    <property type="match status" value="2"/>
</dbReference>
<dbReference type="InterPro" id="IPR020635">
    <property type="entry name" value="Tyr_kinase_cat_dom"/>
</dbReference>
<dbReference type="InterPro" id="IPR051286">
    <property type="entry name" value="JAK"/>
</dbReference>
<feature type="region of interest" description="Disordered" evidence="3">
    <location>
        <begin position="281"/>
        <end position="318"/>
    </location>
</feature>
<dbReference type="Gene3D" id="1.10.510.10">
    <property type="entry name" value="Transferase(Phosphotransferase) domain 1"/>
    <property type="match status" value="2"/>
</dbReference>
<evidence type="ECO:0000256" key="1">
    <source>
        <dbReference type="ARBA" id="ARBA00022553"/>
    </source>
</evidence>
<gene>
    <name evidence="4" type="ORF">OFUS_LOCUS5974</name>
</gene>
<keyword evidence="5" id="KW-1185">Reference proteome</keyword>
<evidence type="ECO:0008006" key="6">
    <source>
        <dbReference type="Google" id="ProtNLM"/>
    </source>
</evidence>
<feature type="compositionally biased region" description="Polar residues" evidence="3">
    <location>
        <begin position="859"/>
        <end position="882"/>
    </location>
</feature>
<dbReference type="SUPFAM" id="SSF56112">
    <property type="entry name" value="Protein kinase-like (PK-like)"/>
    <property type="match status" value="2"/>
</dbReference>
<keyword evidence="1" id="KW-0597">Phosphoprotein</keyword>
<comment type="caution">
    <text evidence="4">The sequence shown here is derived from an EMBL/GenBank/DDBJ whole genome shotgun (WGS) entry which is preliminary data.</text>
</comment>
<dbReference type="PROSITE" id="PS50057">
    <property type="entry name" value="FERM_3"/>
    <property type="match status" value="1"/>
</dbReference>
<feature type="compositionally biased region" description="Low complexity" evidence="3">
    <location>
        <begin position="288"/>
        <end position="318"/>
    </location>
</feature>
<dbReference type="SMART" id="SM00295">
    <property type="entry name" value="B41"/>
    <property type="match status" value="1"/>
</dbReference>
<dbReference type="PROSITE" id="PS50011">
    <property type="entry name" value="PROTEIN_KINASE_DOM"/>
    <property type="match status" value="2"/>
</dbReference>
<dbReference type="AlphaFoldDB" id="A0A8J1TX56"/>